<protein>
    <submittedName>
        <fullName evidence="2">Uncharacterized protein</fullName>
    </submittedName>
</protein>
<name>A0AAE1XIC3_9LAMI</name>
<sequence length="147" mass="16530">MDDKEARVMYTNRAMRLAYDLLMRSENCKKARNIILTAFADGSKLLDEFLKKKNSNSTLAMKGKQVRDDFVELLDDRLILDPLRAKPQGTRNARIKNHFEKTKPKTTTFAEGPLKPNIEGSGADGGETGCIMTVVDRRTLAAIRDDP</sequence>
<gene>
    <name evidence="2" type="ORF">Salat_2896300</name>
</gene>
<evidence type="ECO:0000313" key="2">
    <source>
        <dbReference type="EMBL" id="KAK4412492.1"/>
    </source>
</evidence>
<reference evidence="2" key="1">
    <citation type="submission" date="2020-06" db="EMBL/GenBank/DDBJ databases">
        <authorList>
            <person name="Li T."/>
            <person name="Hu X."/>
            <person name="Zhang T."/>
            <person name="Song X."/>
            <person name="Zhang H."/>
            <person name="Dai N."/>
            <person name="Sheng W."/>
            <person name="Hou X."/>
            <person name="Wei L."/>
        </authorList>
    </citation>
    <scope>NUCLEOTIDE SEQUENCE</scope>
    <source>
        <strain evidence="2">3651</strain>
        <tissue evidence="2">Leaf</tissue>
    </source>
</reference>
<evidence type="ECO:0000256" key="1">
    <source>
        <dbReference type="SAM" id="MobiDB-lite"/>
    </source>
</evidence>
<reference evidence="2" key="2">
    <citation type="journal article" date="2024" name="Plant">
        <title>Genomic evolution and insights into agronomic trait innovations of Sesamum species.</title>
        <authorList>
            <person name="Miao H."/>
            <person name="Wang L."/>
            <person name="Qu L."/>
            <person name="Liu H."/>
            <person name="Sun Y."/>
            <person name="Le M."/>
            <person name="Wang Q."/>
            <person name="Wei S."/>
            <person name="Zheng Y."/>
            <person name="Lin W."/>
            <person name="Duan Y."/>
            <person name="Cao H."/>
            <person name="Xiong S."/>
            <person name="Wang X."/>
            <person name="Wei L."/>
            <person name="Li C."/>
            <person name="Ma Q."/>
            <person name="Ju M."/>
            <person name="Zhao R."/>
            <person name="Li G."/>
            <person name="Mu C."/>
            <person name="Tian Q."/>
            <person name="Mei H."/>
            <person name="Zhang T."/>
            <person name="Gao T."/>
            <person name="Zhang H."/>
        </authorList>
    </citation>
    <scope>NUCLEOTIDE SEQUENCE</scope>
    <source>
        <strain evidence="2">3651</strain>
    </source>
</reference>
<proteinExistence type="predicted"/>
<feature type="region of interest" description="Disordered" evidence="1">
    <location>
        <begin position="106"/>
        <end position="125"/>
    </location>
</feature>
<dbReference type="EMBL" id="JACGWO010000013">
    <property type="protein sequence ID" value="KAK4412492.1"/>
    <property type="molecule type" value="Genomic_DNA"/>
</dbReference>
<accession>A0AAE1XIC3</accession>
<organism evidence="2 3">
    <name type="scientific">Sesamum alatum</name>
    <dbReference type="NCBI Taxonomy" id="300844"/>
    <lineage>
        <taxon>Eukaryota</taxon>
        <taxon>Viridiplantae</taxon>
        <taxon>Streptophyta</taxon>
        <taxon>Embryophyta</taxon>
        <taxon>Tracheophyta</taxon>
        <taxon>Spermatophyta</taxon>
        <taxon>Magnoliopsida</taxon>
        <taxon>eudicotyledons</taxon>
        <taxon>Gunneridae</taxon>
        <taxon>Pentapetalae</taxon>
        <taxon>asterids</taxon>
        <taxon>lamiids</taxon>
        <taxon>Lamiales</taxon>
        <taxon>Pedaliaceae</taxon>
        <taxon>Sesamum</taxon>
    </lineage>
</organism>
<comment type="caution">
    <text evidence="2">The sequence shown here is derived from an EMBL/GenBank/DDBJ whole genome shotgun (WGS) entry which is preliminary data.</text>
</comment>
<dbReference type="Proteomes" id="UP001293254">
    <property type="component" value="Unassembled WGS sequence"/>
</dbReference>
<dbReference type="AlphaFoldDB" id="A0AAE1XIC3"/>
<keyword evidence="3" id="KW-1185">Reference proteome</keyword>
<evidence type="ECO:0000313" key="3">
    <source>
        <dbReference type="Proteomes" id="UP001293254"/>
    </source>
</evidence>